<reference evidence="3" key="1">
    <citation type="submission" date="2023-07" db="EMBL/GenBank/DDBJ databases">
        <title>Draft genome sequence of Agarivorans aestuarii strain ZMCS4, a CAZymes producing bacteria isolated from the marine brown algae Clodostephus spongiosus.</title>
        <authorList>
            <person name="Lorente B."/>
            <person name="Cabral C."/>
            <person name="Frias J."/>
            <person name="Faria J."/>
            <person name="Toubarro D."/>
        </authorList>
    </citation>
    <scope>NUCLEOTIDE SEQUENCE [LARGE SCALE GENOMIC DNA]</scope>
    <source>
        <strain evidence="3">ZMCS4</strain>
    </source>
</reference>
<dbReference type="Proteomes" id="UP001310248">
    <property type="component" value="Unassembled WGS sequence"/>
</dbReference>
<comment type="caution">
    <text evidence="2">The sequence shown here is derived from an EMBL/GenBank/DDBJ whole genome shotgun (WGS) entry which is preliminary data.</text>
</comment>
<dbReference type="InterPro" id="IPR009288">
    <property type="entry name" value="AIG2-like_dom"/>
</dbReference>
<accession>A0ABU7G8E7</accession>
<dbReference type="Pfam" id="PF06094">
    <property type="entry name" value="GGACT"/>
    <property type="match status" value="1"/>
</dbReference>
<evidence type="ECO:0000313" key="2">
    <source>
        <dbReference type="EMBL" id="MEE1675521.1"/>
    </source>
</evidence>
<dbReference type="Gene3D" id="3.10.490.10">
    <property type="entry name" value="Gamma-glutamyl cyclotransferase-like"/>
    <property type="match status" value="1"/>
</dbReference>
<name>A0ABU7G8E7_9ALTE</name>
<protein>
    <submittedName>
        <fullName evidence="2">Gamma-glutamylcyclotransferase family protein</fullName>
    </submittedName>
</protein>
<dbReference type="RefSeq" id="WP_329776388.1">
    <property type="nucleotide sequence ID" value="NZ_JAYDYW010000013.1"/>
</dbReference>
<dbReference type="InterPro" id="IPR013024">
    <property type="entry name" value="GGCT-like"/>
</dbReference>
<dbReference type="InterPro" id="IPR036568">
    <property type="entry name" value="GGCT-like_sf"/>
</dbReference>
<keyword evidence="3" id="KW-1185">Reference proteome</keyword>
<dbReference type="CDD" id="cd06661">
    <property type="entry name" value="GGCT_like"/>
    <property type="match status" value="1"/>
</dbReference>
<dbReference type="SUPFAM" id="SSF110857">
    <property type="entry name" value="Gamma-glutamyl cyclotransferase-like"/>
    <property type="match status" value="1"/>
</dbReference>
<gene>
    <name evidence="2" type="ORF">SNR37_000847</name>
</gene>
<sequence>MIYIFGYGSLIDADCRQRTFPGEHAYAARLHGYQRYWSGLKSAEDRSAVVITPDNKASVNGVLIPFDESFLPELDKREEDYDRVLLDISQLDLLDALPQAAVRIYTYVAKEYWHPQSDSPILQSYLDVCLRGCLAVNEQYAREFLLSTNYWVSHWLDDRHQPIYPRAINMDALALEQIDSILNDMAHLADYNPVAKG</sequence>
<evidence type="ECO:0000313" key="3">
    <source>
        <dbReference type="Proteomes" id="UP001310248"/>
    </source>
</evidence>
<feature type="domain" description="Gamma-glutamylcyclotransferase AIG2-like" evidence="1">
    <location>
        <begin position="4"/>
        <end position="114"/>
    </location>
</feature>
<organism evidence="2 3">
    <name type="scientific">Agarivorans aestuarii</name>
    <dbReference type="NCBI Taxonomy" id="1563703"/>
    <lineage>
        <taxon>Bacteria</taxon>
        <taxon>Pseudomonadati</taxon>
        <taxon>Pseudomonadota</taxon>
        <taxon>Gammaproteobacteria</taxon>
        <taxon>Alteromonadales</taxon>
        <taxon>Alteromonadaceae</taxon>
        <taxon>Agarivorans</taxon>
    </lineage>
</organism>
<dbReference type="EMBL" id="JAYDYW010000013">
    <property type="protein sequence ID" value="MEE1675521.1"/>
    <property type="molecule type" value="Genomic_DNA"/>
</dbReference>
<proteinExistence type="predicted"/>
<evidence type="ECO:0000259" key="1">
    <source>
        <dbReference type="Pfam" id="PF06094"/>
    </source>
</evidence>